<organism evidence="1 2">
    <name type="scientific">Vibrio ostreae</name>
    <dbReference type="NCBI Taxonomy" id="2841925"/>
    <lineage>
        <taxon>Bacteria</taxon>
        <taxon>Pseudomonadati</taxon>
        <taxon>Pseudomonadota</taxon>
        <taxon>Gammaproteobacteria</taxon>
        <taxon>Vibrionales</taxon>
        <taxon>Vibrionaceae</taxon>
        <taxon>Vibrio</taxon>
    </lineage>
</organism>
<accession>A0A975U8M0</accession>
<evidence type="ECO:0000313" key="2">
    <source>
        <dbReference type="Proteomes" id="UP000694232"/>
    </source>
</evidence>
<keyword evidence="2" id="KW-1185">Reference proteome</keyword>
<dbReference type="NCBIfam" id="NF043066">
    <property type="entry name" value="ETEC_3214_dom"/>
    <property type="match status" value="1"/>
</dbReference>
<dbReference type="KEGG" id="vos:KNV97_17780"/>
<proteinExistence type="predicted"/>
<dbReference type="EMBL" id="CP076643">
    <property type="protein sequence ID" value="QXO17229.1"/>
    <property type="molecule type" value="Genomic_DNA"/>
</dbReference>
<dbReference type="AlphaFoldDB" id="A0A975U8M0"/>
<evidence type="ECO:0000313" key="1">
    <source>
        <dbReference type="EMBL" id="QXO17229.1"/>
    </source>
</evidence>
<dbReference type="Proteomes" id="UP000694232">
    <property type="component" value="Chromosome 1"/>
</dbReference>
<dbReference type="RefSeq" id="WP_218562466.1">
    <property type="nucleotide sequence ID" value="NZ_CP076643.1"/>
</dbReference>
<reference evidence="1" key="1">
    <citation type="submission" date="2021-06" db="EMBL/GenBank/DDBJ databases">
        <title>Vibrio nov. sp., novel gut bacterium isolated from Yellow Sea oyster.</title>
        <authorList>
            <person name="Muhammad N."/>
            <person name="Nguyen T.H."/>
            <person name="Lee Y.-J."/>
            <person name="Ko J."/>
            <person name="Kim S.-G."/>
        </authorList>
    </citation>
    <scope>NUCLEOTIDE SEQUENCE</scope>
    <source>
        <strain evidence="1">OG9-811</strain>
    </source>
</reference>
<dbReference type="InterPro" id="IPR050010">
    <property type="entry name" value="ETEC_3214_dom"/>
</dbReference>
<sequence length="257" mass="28156">MSNQQQTLDQSGQPQAEQGSVLKQQWGKIIALVSIVAIALGSFNDSMDALEKIYDFSLAQFTDIPSQNKLDKVYVRASASVLDEALGAPVYIKRSGAGDVIKYYQDDRFVLSAVIKDDAIAAYLVFPANGFMPDTSKSSGGSDLLRSHFGDQEGVSDLRAALSRMLTYYIEENTGGEFNTLYNSVSGYSDFETSLSEQQRAQLGRLVDDMLLGDDVSDAAQTLRHNLIPNFYGYSTIGLSALEDAILTKSEFRLIQP</sequence>
<name>A0A975U8M0_9VIBR</name>
<protein>
    <submittedName>
        <fullName evidence="1">Uncharacterized protein</fullName>
    </submittedName>
</protein>
<gene>
    <name evidence="1" type="ORF">KNV97_17780</name>
</gene>